<evidence type="ECO:0000259" key="8">
    <source>
        <dbReference type="Pfam" id="PF01545"/>
    </source>
</evidence>
<keyword evidence="11" id="KW-1185">Reference proteome</keyword>
<dbReference type="STRING" id="1246626.BleG1_3415"/>
<dbReference type="InterPro" id="IPR027469">
    <property type="entry name" value="Cation_efflux_TMD_sf"/>
</dbReference>
<feature type="transmembrane region" description="Helical" evidence="7">
    <location>
        <begin position="20"/>
        <end position="39"/>
    </location>
</feature>
<proteinExistence type="inferred from homology"/>
<dbReference type="InterPro" id="IPR002524">
    <property type="entry name" value="Cation_efflux"/>
</dbReference>
<dbReference type="EMBL" id="CP003923">
    <property type="protein sequence ID" value="AIC95962.1"/>
    <property type="molecule type" value="Genomic_DNA"/>
</dbReference>
<protein>
    <submittedName>
        <fullName evidence="10">Cation efflux protein</fullName>
    </submittedName>
</protein>
<dbReference type="InterPro" id="IPR027470">
    <property type="entry name" value="Cation_efflux_CTD"/>
</dbReference>
<evidence type="ECO:0000256" key="5">
    <source>
        <dbReference type="ARBA" id="ARBA00022989"/>
    </source>
</evidence>
<evidence type="ECO:0000313" key="11">
    <source>
        <dbReference type="Proteomes" id="UP000027142"/>
    </source>
</evidence>
<feature type="transmembrane region" description="Helical" evidence="7">
    <location>
        <begin position="183"/>
        <end position="200"/>
    </location>
</feature>
<gene>
    <name evidence="10" type="ORF">BleG1_3415</name>
</gene>
<dbReference type="RefSeq" id="WP_038483478.1">
    <property type="nucleotide sequence ID" value="NZ_CP003923.1"/>
</dbReference>
<dbReference type="FunFam" id="1.20.1510.10:FF:000006">
    <property type="entry name" value="Divalent cation efflux transporter"/>
    <property type="match status" value="1"/>
</dbReference>
<evidence type="ECO:0000256" key="7">
    <source>
        <dbReference type="SAM" id="Phobius"/>
    </source>
</evidence>
<evidence type="ECO:0000256" key="3">
    <source>
        <dbReference type="ARBA" id="ARBA00022448"/>
    </source>
</evidence>
<dbReference type="GO" id="GO:0008324">
    <property type="term" value="F:monoatomic cation transmembrane transporter activity"/>
    <property type="evidence" value="ECO:0007669"/>
    <property type="project" value="InterPro"/>
</dbReference>
<keyword evidence="5 7" id="KW-1133">Transmembrane helix</keyword>
<organism evidence="10 11">
    <name type="scientific">Shouchella lehensis G1</name>
    <dbReference type="NCBI Taxonomy" id="1246626"/>
    <lineage>
        <taxon>Bacteria</taxon>
        <taxon>Bacillati</taxon>
        <taxon>Bacillota</taxon>
        <taxon>Bacilli</taxon>
        <taxon>Bacillales</taxon>
        <taxon>Bacillaceae</taxon>
        <taxon>Shouchella</taxon>
    </lineage>
</organism>
<dbReference type="OrthoDB" id="9806522at2"/>
<evidence type="ECO:0000256" key="2">
    <source>
        <dbReference type="ARBA" id="ARBA00008114"/>
    </source>
</evidence>
<feature type="domain" description="Cation efflux protein transmembrane" evidence="8">
    <location>
        <begin position="16"/>
        <end position="207"/>
    </location>
</feature>
<dbReference type="Proteomes" id="UP000027142">
    <property type="component" value="Chromosome"/>
</dbReference>
<dbReference type="Gene3D" id="3.30.70.1350">
    <property type="entry name" value="Cation efflux protein, cytoplasmic domain"/>
    <property type="match status" value="1"/>
</dbReference>
<evidence type="ECO:0000313" key="10">
    <source>
        <dbReference type="EMBL" id="AIC95962.1"/>
    </source>
</evidence>
<dbReference type="eggNOG" id="COG0053">
    <property type="taxonomic scope" value="Bacteria"/>
</dbReference>
<dbReference type="GO" id="GO:0016020">
    <property type="term" value="C:membrane"/>
    <property type="evidence" value="ECO:0007669"/>
    <property type="project" value="UniProtKB-SubCell"/>
</dbReference>
<keyword evidence="6 7" id="KW-0472">Membrane</keyword>
<dbReference type="SUPFAM" id="SSF161111">
    <property type="entry name" value="Cation efflux protein transmembrane domain-like"/>
    <property type="match status" value="1"/>
</dbReference>
<comment type="subcellular location">
    <subcellularLocation>
        <location evidence="1">Membrane</location>
        <topology evidence="1">Multi-pass membrane protein</topology>
    </subcellularLocation>
</comment>
<feature type="transmembrane region" description="Helical" evidence="7">
    <location>
        <begin position="45"/>
        <end position="62"/>
    </location>
</feature>
<feature type="domain" description="Cation efflux protein cytoplasmic" evidence="9">
    <location>
        <begin position="212"/>
        <end position="288"/>
    </location>
</feature>
<dbReference type="PANTHER" id="PTHR43840">
    <property type="entry name" value="MITOCHONDRIAL METAL TRANSPORTER 1-RELATED"/>
    <property type="match status" value="1"/>
</dbReference>
<dbReference type="HOGENOM" id="CLU_013430_3_5_9"/>
<dbReference type="InterPro" id="IPR050291">
    <property type="entry name" value="CDF_Transporter"/>
</dbReference>
<dbReference type="KEGG" id="ble:BleG1_3415"/>
<dbReference type="InterPro" id="IPR036837">
    <property type="entry name" value="Cation_efflux_CTD_sf"/>
</dbReference>
<dbReference type="NCBIfam" id="TIGR01297">
    <property type="entry name" value="CDF"/>
    <property type="match status" value="1"/>
</dbReference>
<dbReference type="PANTHER" id="PTHR43840:SF50">
    <property type="entry name" value="MANGANESE EFFLUX SYSTEM PROTEIN MNES"/>
    <property type="match status" value="1"/>
</dbReference>
<keyword evidence="3" id="KW-0813">Transport</keyword>
<evidence type="ECO:0000256" key="1">
    <source>
        <dbReference type="ARBA" id="ARBA00004141"/>
    </source>
</evidence>
<dbReference type="PATRIC" id="fig|1246626.3.peg.3399"/>
<dbReference type="InterPro" id="IPR058533">
    <property type="entry name" value="Cation_efflux_TM"/>
</dbReference>
<dbReference type="AlphaFoldDB" id="A0A060M0J1"/>
<sequence length="294" mass="31870">MEERYKELKQGERGAQVSLVAYIILAILKLTMGIYSGSVALRADGLNNVTDVVVAIAVLIGLRVSQKPPDKDHPYGHWKAETVASLVASFIIMVVGIQVIIDAVTSAFTGTTEPPNVIAAWVGAFGFVVMFAVYLYTRKLAKRINSHAVESVSKDNLSDALVSAGATLGIIGSQFGLPWLDPLLAFVVGVIICHTAWGIFSKSSLSLTDGVDDQTLDDIKETALAVAKVNYVTDVKARYYGSNLIVDLVIQLDHSLTFTEAHDVSTIVEDQITEKHRTIDVHVHVEPEGKTNHE</sequence>
<dbReference type="SUPFAM" id="SSF160240">
    <property type="entry name" value="Cation efflux protein cytoplasmic domain-like"/>
    <property type="match status" value="1"/>
</dbReference>
<reference evidence="10 11" key="1">
    <citation type="journal article" date="2014" name="Gene">
        <title>A comparative genomic analysis of the alkalitolerant soil bacterium Bacillus lehensis G1.</title>
        <authorList>
            <person name="Noor Y.M."/>
            <person name="Samsulrizal N.H."/>
            <person name="Jema'on N.A."/>
            <person name="Low K.O."/>
            <person name="Ramli A.N."/>
            <person name="Alias N.I."/>
            <person name="Damis S.I."/>
            <person name="Fuzi S.F."/>
            <person name="Isa M.N."/>
            <person name="Murad A.M."/>
            <person name="Raih M.F."/>
            <person name="Bakar F.D."/>
            <person name="Najimudin N."/>
            <person name="Mahadi N.M."/>
            <person name="Illias R.M."/>
        </authorList>
    </citation>
    <scope>NUCLEOTIDE SEQUENCE [LARGE SCALE GENOMIC DNA]</scope>
    <source>
        <strain evidence="10 11">G1</strain>
    </source>
</reference>
<evidence type="ECO:0000259" key="9">
    <source>
        <dbReference type="Pfam" id="PF16916"/>
    </source>
</evidence>
<name>A0A060M0J1_9BACI</name>
<accession>A0A060M0J1</accession>
<feature type="transmembrane region" description="Helical" evidence="7">
    <location>
        <begin position="83"/>
        <end position="105"/>
    </location>
</feature>
<dbReference type="Gene3D" id="1.20.1510.10">
    <property type="entry name" value="Cation efflux protein transmembrane domain"/>
    <property type="match status" value="1"/>
</dbReference>
<comment type="similarity">
    <text evidence="2">Belongs to the cation diffusion facilitator (CDF) transporter (TC 2.A.4) family.</text>
</comment>
<feature type="transmembrane region" description="Helical" evidence="7">
    <location>
        <begin position="157"/>
        <end position="177"/>
    </location>
</feature>
<evidence type="ECO:0000256" key="4">
    <source>
        <dbReference type="ARBA" id="ARBA00022692"/>
    </source>
</evidence>
<evidence type="ECO:0000256" key="6">
    <source>
        <dbReference type="ARBA" id="ARBA00023136"/>
    </source>
</evidence>
<dbReference type="Pfam" id="PF01545">
    <property type="entry name" value="Cation_efflux"/>
    <property type="match status" value="1"/>
</dbReference>
<keyword evidence="4 7" id="KW-0812">Transmembrane</keyword>
<feature type="transmembrane region" description="Helical" evidence="7">
    <location>
        <begin position="117"/>
        <end position="136"/>
    </location>
</feature>
<dbReference type="Pfam" id="PF16916">
    <property type="entry name" value="ZT_dimer"/>
    <property type="match status" value="1"/>
</dbReference>